<reference evidence="3" key="1">
    <citation type="submission" date="2017-02" db="EMBL/GenBank/DDBJ databases">
        <authorList>
            <person name="Varghese N."/>
            <person name="Submissions S."/>
        </authorList>
    </citation>
    <scope>NUCLEOTIDE SEQUENCE [LARGE SCALE GENOMIC DNA]</scope>
    <source>
        <strain evidence="3">ATCC 700200</strain>
    </source>
</reference>
<dbReference type="InterPro" id="IPR030489">
    <property type="entry name" value="TR_Rrf2-type_CS"/>
</dbReference>
<gene>
    <name evidence="2" type="ORF">SAMN02745166_02713</name>
</gene>
<protein>
    <submittedName>
        <fullName evidence="2">Transcriptional regulator, BadM/Rrf2 family</fullName>
    </submittedName>
</protein>
<dbReference type="OrthoDB" id="9808360at2"/>
<keyword evidence="1" id="KW-0238">DNA-binding</keyword>
<dbReference type="RefSeq" id="WP_078813898.1">
    <property type="nucleotide sequence ID" value="NZ_FUYE01000008.1"/>
</dbReference>
<dbReference type="GO" id="GO:0003700">
    <property type="term" value="F:DNA-binding transcription factor activity"/>
    <property type="evidence" value="ECO:0007669"/>
    <property type="project" value="TreeGrafter"/>
</dbReference>
<evidence type="ECO:0000313" key="3">
    <source>
        <dbReference type="Proteomes" id="UP000190774"/>
    </source>
</evidence>
<organism evidence="2 3">
    <name type="scientific">Prosthecobacter debontii</name>
    <dbReference type="NCBI Taxonomy" id="48467"/>
    <lineage>
        <taxon>Bacteria</taxon>
        <taxon>Pseudomonadati</taxon>
        <taxon>Verrucomicrobiota</taxon>
        <taxon>Verrucomicrobiia</taxon>
        <taxon>Verrucomicrobiales</taxon>
        <taxon>Verrucomicrobiaceae</taxon>
        <taxon>Prosthecobacter</taxon>
    </lineage>
</organism>
<dbReference type="GO" id="GO:0005829">
    <property type="term" value="C:cytosol"/>
    <property type="evidence" value="ECO:0007669"/>
    <property type="project" value="TreeGrafter"/>
</dbReference>
<sequence length="150" mass="16752">MKLSRKAEYAMRALLAMARTSDTSTFSIQDIATRENIPLKFLEQILLMLKNGGLLRSKRGVGGGYQFQKAPQRISLGEIVQLIDGPFEPIHCSMMIQHPGDKCECGITGGCSLGQVFMGLRNQVNDWLANTTLHDVLEREKVRQPVSFEI</sequence>
<dbReference type="Proteomes" id="UP000190774">
    <property type="component" value="Unassembled WGS sequence"/>
</dbReference>
<dbReference type="Pfam" id="PF02082">
    <property type="entry name" value="Rrf2"/>
    <property type="match status" value="1"/>
</dbReference>
<dbReference type="InterPro" id="IPR000944">
    <property type="entry name" value="Tscrpt_reg_Rrf2"/>
</dbReference>
<dbReference type="EMBL" id="FUYE01000008">
    <property type="protein sequence ID" value="SKA98253.1"/>
    <property type="molecule type" value="Genomic_DNA"/>
</dbReference>
<dbReference type="SUPFAM" id="SSF46785">
    <property type="entry name" value="Winged helix' DNA-binding domain"/>
    <property type="match status" value="1"/>
</dbReference>
<dbReference type="Gene3D" id="1.10.10.10">
    <property type="entry name" value="Winged helix-like DNA-binding domain superfamily/Winged helix DNA-binding domain"/>
    <property type="match status" value="1"/>
</dbReference>
<dbReference type="PROSITE" id="PS51197">
    <property type="entry name" value="HTH_RRF2_2"/>
    <property type="match status" value="1"/>
</dbReference>
<dbReference type="STRING" id="48467.SAMN02745166_02713"/>
<dbReference type="InterPro" id="IPR036388">
    <property type="entry name" value="WH-like_DNA-bd_sf"/>
</dbReference>
<evidence type="ECO:0000256" key="1">
    <source>
        <dbReference type="ARBA" id="ARBA00023125"/>
    </source>
</evidence>
<keyword evidence="3" id="KW-1185">Reference proteome</keyword>
<accession>A0A1T4Y982</accession>
<name>A0A1T4Y982_9BACT</name>
<dbReference type="PROSITE" id="PS01332">
    <property type="entry name" value="HTH_RRF2_1"/>
    <property type="match status" value="1"/>
</dbReference>
<dbReference type="PANTHER" id="PTHR33221:SF5">
    <property type="entry name" value="HTH-TYPE TRANSCRIPTIONAL REGULATOR ISCR"/>
    <property type="match status" value="1"/>
</dbReference>
<dbReference type="PANTHER" id="PTHR33221">
    <property type="entry name" value="WINGED HELIX-TURN-HELIX TRANSCRIPTIONAL REGULATOR, RRF2 FAMILY"/>
    <property type="match status" value="1"/>
</dbReference>
<dbReference type="AlphaFoldDB" id="A0A1T4Y982"/>
<dbReference type="GO" id="GO:0003677">
    <property type="term" value="F:DNA binding"/>
    <property type="evidence" value="ECO:0007669"/>
    <property type="project" value="UniProtKB-KW"/>
</dbReference>
<evidence type="ECO:0000313" key="2">
    <source>
        <dbReference type="EMBL" id="SKA98253.1"/>
    </source>
</evidence>
<dbReference type="NCBIfam" id="TIGR00738">
    <property type="entry name" value="rrf2_super"/>
    <property type="match status" value="1"/>
</dbReference>
<proteinExistence type="predicted"/>
<dbReference type="InterPro" id="IPR036390">
    <property type="entry name" value="WH_DNA-bd_sf"/>
</dbReference>